<sequence>MANLQTKKAAIKTAVAAALVITCMQKARATMNEATTYVTSPCLEILFDTTLASRYDAELRRNQQNIESNYKTIRGWQFLAEKTADVKRQAGFKALAVYGMQKNNNAATAYNEQRAVLHAASMGLRQRSANMSTAFQIQSITAVTDYGTHTAGTSGYNSNSEVSCTYPSITAKAKPATCEVNQEAHQKINSNTVCKGKFNQLKLIADSYLMTLTLDATAGTKGSPTGSSNTYTHGDCQHGTSPGANFRGDNGMGLKITKIGTAAAPTTAKITKSGADCPNKVQTTATTAAQRLAYLVCEAEEAKLPDVPLLSDVKLEDISGDASILAALSAMLLPGKGGADEFSEQHKNELKKKNKPGLWRQRPSVSSNLHKTSYGRDKIQI</sequence>
<protein>
    <submittedName>
        <fullName evidence="2">Variant surface glycoprotein 1507</fullName>
    </submittedName>
</protein>
<dbReference type="VEuPathDB" id="TriTrypDB:Tb427_000475400"/>
<feature type="region of interest" description="Disordered" evidence="1">
    <location>
        <begin position="339"/>
        <end position="381"/>
    </location>
</feature>
<dbReference type="EMBL" id="KC613003">
    <property type="protein sequence ID" value="AGH60434.1"/>
    <property type="molecule type" value="Genomic_DNA"/>
</dbReference>
<name>M4SWK1_9TRYP</name>
<dbReference type="AlphaFoldDB" id="M4SWK1"/>
<dbReference type="VEuPathDB" id="TriTrypDB:Tb1125.11.18460"/>
<reference evidence="2" key="1">
    <citation type="submission" date="2013-02" db="EMBL/GenBank/DDBJ databases">
        <authorList>
            <person name="Cross G.A.M."/>
            <person name="Kim H.-S."/>
            <person name="Wickstead B."/>
        </authorList>
    </citation>
    <scope>NUCLEOTIDE SEQUENCE</scope>
    <source>
        <strain evidence="2">Lister 427</strain>
    </source>
</reference>
<evidence type="ECO:0000313" key="2">
    <source>
        <dbReference type="EMBL" id="AGH60434.1"/>
    </source>
</evidence>
<organism evidence="2">
    <name type="scientific">Trypanosoma brucei</name>
    <dbReference type="NCBI Taxonomy" id="5691"/>
    <lineage>
        <taxon>Eukaryota</taxon>
        <taxon>Discoba</taxon>
        <taxon>Euglenozoa</taxon>
        <taxon>Kinetoplastea</taxon>
        <taxon>Metakinetoplastina</taxon>
        <taxon>Trypanosomatida</taxon>
        <taxon>Trypanosomatidae</taxon>
        <taxon>Trypanosoma</taxon>
    </lineage>
</organism>
<proteinExistence type="predicted"/>
<accession>M4SWK1</accession>
<reference evidence="2" key="2">
    <citation type="journal article" date="2014" name="Mol. Biochem. Parasitol.">
        <title>Capturing the variant surface glycoprotein repertoire (the VSGnome) of Trypanosoma brucei Lister 427.</title>
        <authorList>
            <person name="Cross G.A."/>
            <person name="Kim H.S."/>
            <person name="Wickstead B."/>
        </authorList>
    </citation>
    <scope>NUCLEOTIDE SEQUENCE</scope>
    <source>
        <strain evidence="2">Lister 427</strain>
    </source>
</reference>
<evidence type="ECO:0000256" key="1">
    <source>
        <dbReference type="SAM" id="MobiDB-lite"/>
    </source>
</evidence>